<dbReference type="AlphaFoldDB" id="A0A4Z1DF66"/>
<evidence type="ECO:0000313" key="2">
    <source>
        <dbReference type="EMBL" id="TGN81308.1"/>
    </source>
</evidence>
<feature type="domain" description="NAD-dependent epimerase/dehydratase" evidence="1">
    <location>
        <begin position="8"/>
        <end position="137"/>
    </location>
</feature>
<keyword evidence="3" id="KW-1185">Reference proteome</keyword>
<dbReference type="Pfam" id="PF01370">
    <property type="entry name" value="Epimerase"/>
    <property type="match status" value="1"/>
</dbReference>
<dbReference type="InterPro" id="IPR036291">
    <property type="entry name" value="NAD(P)-bd_dom_sf"/>
</dbReference>
<protein>
    <recommendedName>
        <fullName evidence="1">NAD-dependent epimerase/dehydratase domain-containing protein</fullName>
    </recommendedName>
</protein>
<evidence type="ECO:0000259" key="1">
    <source>
        <dbReference type="Pfam" id="PF01370"/>
    </source>
</evidence>
<gene>
    <name evidence="2" type="ORF">E5083_01950</name>
</gene>
<dbReference type="InterPro" id="IPR001509">
    <property type="entry name" value="Epimerase_deHydtase"/>
</dbReference>
<comment type="caution">
    <text evidence="2">The sequence shown here is derived from an EMBL/GenBank/DDBJ whole genome shotgun (WGS) entry which is preliminary data.</text>
</comment>
<proteinExistence type="predicted"/>
<accession>A0A4Z1DF66</accession>
<dbReference type="Gene3D" id="3.40.50.720">
    <property type="entry name" value="NAD(P)-binding Rossmann-like Domain"/>
    <property type="match status" value="1"/>
</dbReference>
<organism evidence="2 3">
    <name type="scientific">Streptomyces bauhiniae</name>
    <dbReference type="NCBI Taxonomy" id="2340725"/>
    <lineage>
        <taxon>Bacteria</taxon>
        <taxon>Bacillati</taxon>
        <taxon>Actinomycetota</taxon>
        <taxon>Actinomycetes</taxon>
        <taxon>Kitasatosporales</taxon>
        <taxon>Streptomycetaceae</taxon>
        <taxon>Streptomyces</taxon>
    </lineage>
</organism>
<dbReference type="GeneID" id="95446363"/>
<dbReference type="Proteomes" id="UP000298159">
    <property type="component" value="Unassembled WGS sequence"/>
</dbReference>
<evidence type="ECO:0000313" key="3">
    <source>
        <dbReference type="Proteomes" id="UP000298159"/>
    </source>
</evidence>
<sequence length="278" mass="29676">MTSPPAFVVLGGAGRVGGHLLPLLASSTGVLVTLSRRPRSTDRVTWLTADLTVRPSALQAVADLVGHATHVTVVDLVLDRGSVTAMRRSIAASTAFSIALHRRLGRTGTASRLVVAGTTAALAPYGLRTPYGIAKHHQGRRYSREHPLDLVLLPQLSAGGERTFAQAARALADVIATSPAARRLWVLRPPAAPAVPRVSPTRLPQALAMSVAARTTHRSDPGAFRRASHAWLDQLPQPARVRLDHHHAPPLLLWRFARCLGLPPALPLTTEDDGHGSF</sequence>
<dbReference type="SUPFAM" id="SSF51735">
    <property type="entry name" value="NAD(P)-binding Rossmann-fold domains"/>
    <property type="match status" value="1"/>
</dbReference>
<name>A0A4Z1DF66_9ACTN</name>
<dbReference type="RefSeq" id="WP_135783837.1">
    <property type="nucleotide sequence ID" value="NZ_SRRT01000001.1"/>
</dbReference>
<dbReference type="EMBL" id="SRRT01000001">
    <property type="protein sequence ID" value="TGN81308.1"/>
    <property type="molecule type" value="Genomic_DNA"/>
</dbReference>
<reference evidence="2 3" key="1">
    <citation type="submission" date="2019-04" db="EMBL/GenBank/DDBJ databases">
        <title>Streptomyces sp. nov. Bv016 isolated from bark of Buahinia variegata.</title>
        <authorList>
            <person name="Kanchanasin P."/>
            <person name="Tanasupawat S."/>
            <person name="Yuki M."/>
            <person name="Kudo T."/>
        </authorList>
    </citation>
    <scope>NUCLEOTIDE SEQUENCE [LARGE SCALE GENOMIC DNA]</scope>
    <source>
        <strain evidence="2 3">Bv016</strain>
    </source>
</reference>